<dbReference type="RefSeq" id="XP_036628077.1">
    <property type="nucleotide sequence ID" value="XM_036780694.1"/>
</dbReference>
<gene>
    <name evidence="2" type="ORF">PC9H_011209</name>
</gene>
<keyword evidence="3" id="KW-1185">Reference proteome</keyword>
<dbReference type="SUPFAM" id="SSF53474">
    <property type="entry name" value="alpha/beta-Hydrolases"/>
    <property type="match status" value="1"/>
</dbReference>
<dbReference type="InterPro" id="IPR029058">
    <property type="entry name" value="AB_hydrolase_fold"/>
</dbReference>
<proteinExistence type="predicted"/>
<name>A0A8H7DQF5_PLEOS</name>
<evidence type="ECO:0000313" key="2">
    <source>
        <dbReference type="EMBL" id="KAF7423045.1"/>
    </source>
</evidence>
<comment type="caution">
    <text evidence="2">The sequence shown here is derived from an EMBL/GenBank/DDBJ whole genome shotgun (WGS) entry which is preliminary data.</text>
</comment>
<dbReference type="Gene3D" id="3.40.50.1820">
    <property type="entry name" value="alpha/beta hydrolase"/>
    <property type="match status" value="1"/>
</dbReference>
<dbReference type="OrthoDB" id="2914369at2759"/>
<dbReference type="EMBL" id="JACETU010000008">
    <property type="protein sequence ID" value="KAF7423045.1"/>
    <property type="molecule type" value="Genomic_DNA"/>
</dbReference>
<dbReference type="InterPro" id="IPR002921">
    <property type="entry name" value="Fungal_lipase-type"/>
</dbReference>
<feature type="domain" description="Fungal lipase-type" evidence="1">
    <location>
        <begin position="130"/>
        <end position="262"/>
    </location>
</feature>
<evidence type="ECO:0000259" key="1">
    <source>
        <dbReference type="Pfam" id="PF01764"/>
    </source>
</evidence>
<dbReference type="AlphaFoldDB" id="A0A8H7DQF5"/>
<dbReference type="GeneID" id="59381027"/>
<organism evidence="2 3">
    <name type="scientific">Pleurotus ostreatus</name>
    <name type="common">Oyster mushroom</name>
    <name type="synonym">White-rot fungus</name>
    <dbReference type="NCBI Taxonomy" id="5322"/>
    <lineage>
        <taxon>Eukaryota</taxon>
        <taxon>Fungi</taxon>
        <taxon>Dikarya</taxon>
        <taxon>Basidiomycota</taxon>
        <taxon>Agaricomycotina</taxon>
        <taxon>Agaricomycetes</taxon>
        <taxon>Agaricomycetidae</taxon>
        <taxon>Agaricales</taxon>
        <taxon>Pleurotineae</taxon>
        <taxon>Pleurotaceae</taxon>
        <taxon>Pleurotus</taxon>
    </lineage>
</organism>
<sequence length="398" mass="42369">MSSYNIHQNLYSLVLACNIATGCTGTQAELQQKMDDALQPSINDLGIGAWNVVWGPAVWKLHPDETYNAADHIWFVARGADVDNGSNATYVIAIAGLAGKSAANWAEVLNTAQVVDFDTFCKDAGSPPVAAAPESLDPQKPYIALGIANGVYRLLNAASAGQGTTLTQFLEDIPCDSRVIFTGQSLGGTLSSTLALAVLQGGTLKNVSPDKVLVYSVSSGTSGNRPFADLFATSFPLISVGENPYEVWNANIWNKYDIVPRFWNTGSVEEQNMRAIPTVYGALPAPLPLLVSEAIELMIAKHVRPSLVDYVPIQGMMFVPDDAPPTPKNLICFIRTALTQHITAYVDFFGAPAPPPLSKASGLAEAPIISLFNDTSMAVEEGEGARTELRGVDVLLGA</sequence>
<dbReference type="VEuPathDB" id="FungiDB:PC9H_011209"/>
<dbReference type="Pfam" id="PF01764">
    <property type="entry name" value="Lipase_3"/>
    <property type="match status" value="1"/>
</dbReference>
<evidence type="ECO:0000313" key="3">
    <source>
        <dbReference type="Proteomes" id="UP000623687"/>
    </source>
</evidence>
<dbReference type="Proteomes" id="UP000623687">
    <property type="component" value="Unassembled WGS sequence"/>
</dbReference>
<protein>
    <recommendedName>
        <fullName evidence="1">Fungal lipase-type domain-containing protein</fullName>
    </recommendedName>
</protein>
<accession>A0A8H7DQF5</accession>
<dbReference type="GO" id="GO:0006629">
    <property type="term" value="P:lipid metabolic process"/>
    <property type="evidence" value="ECO:0007669"/>
    <property type="project" value="InterPro"/>
</dbReference>
<reference evidence="2" key="1">
    <citation type="submission" date="2019-07" db="EMBL/GenBank/DDBJ databases">
        <authorList>
            <person name="Palmer J.M."/>
        </authorList>
    </citation>
    <scope>NUCLEOTIDE SEQUENCE</scope>
    <source>
        <strain evidence="2">PC9</strain>
    </source>
</reference>